<dbReference type="EMBL" id="JAHLQT010002534">
    <property type="protein sequence ID" value="KAG7177299.1"/>
    <property type="molecule type" value="Genomic_DNA"/>
</dbReference>
<dbReference type="AlphaFoldDB" id="A0A8J5TKB5"/>
<evidence type="ECO:0000313" key="2">
    <source>
        <dbReference type="Proteomes" id="UP000747542"/>
    </source>
</evidence>
<keyword evidence="2" id="KW-1185">Reference proteome</keyword>
<protein>
    <submittedName>
        <fullName evidence="1">Uncharacterized protein</fullName>
    </submittedName>
</protein>
<sequence length="198" mass="21992">MLSHKLQENGIRAVRADGNADLLIVQTAVECASRHPITLIGEDTDRLVLLCMHADTTSFPLLFRSEGHQTSKKMRRIWNINWLKKQLGPKICSLLPFVHAITGCDTTSRLFGVGKEAALKKLRSNVELKKEAAGFLKQSSKEEVTCLNGGDYGEGLAVLRYRKFCEKAMRGCSFVQVHTLPPTTAAAQSHSARTYFQC</sequence>
<proteinExistence type="predicted"/>
<dbReference type="Proteomes" id="UP000747542">
    <property type="component" value="Unassembled WGS sequence"/>
</dbReference>
<reference evidence="1" key="1">
    <citation type="journal article" date="2021" name="Sci. Adv.">
        <title>The American lobster genome reveals insights on longevity, neural, and immune adaptations.</title>
        <authorList>
            <person name="Polinski J.M."/>
            <person name="Zimin A.V."/>
            <person name="Clark K.F."/>
            <person name="Kohn A.B."/>
            <person name="Sadowski N."/>
            <person name="Timp W."/>
            <person name="Ptitsyn A."/>
            <person name="Khanna P."/>
            <person name="Romanova D.Y."/>
            <person name="Williams P."/>
            <person name="Greenwood S.J."/>
            <person name="Moroz L.L."/>
            <person name="Walt D.R."/>
            <person name="Bodnar A.G."/>
        </authorList>
    </citation>
    <scope>NUCLEOTIDE SEQUENCE</scope>
    <source>
        <strain evidence="1">GMGI-L3</strain>
    </source>
</reference>
<gene>
    <name evidence="1" type="ORF">Hamer_G000597</name>
</gene>
<accession>A0A8J5TKB5</accession>
<organism evidence="1 2">
    <name type="scientific">Homarus americanus</name>
    <name type="common">American lobster</name>
    <dbReference type="NCBI Taxonomy" id="6706"/>
    <lineage>
        <taxon>Eukaryota</taxon>
        <taxon>Metazoa</taxon>
        <taxon>Ecdysozoa</taxon>
        <taxon>Arthropoda</taxon>
        <taxon>Crustacea</taxon>
        <taxon>Multicrustacea</taxon>
        <taxon>Malacostraca</taxon>
        <taxon>Eumalacostraca</taxon>
        <taxon>Eucarida</taxon>
        <taxon>Decapoda</taxon>
        <taxon>Pleocyemata</taxon>
        <taxon>Astacidea</taxon>
        <taxon>Nephropoidea</taxon>
        <taxon>Nephropidae</taxon>
        <taxon>Homarus</taxon>
    </lineage>
</organism>
<name>A0A8J5TKB5_HOMAM</name>
<comment type="caution">
    <text evidence="1">The sequence shown here is derived from an EMBL/GenBank/DDBJ whole genome shotgun (WGS) entry which is preliminary data.</text>
</comment>
<evidence type="ECO:0000313" key="1">
    <source>
        <dbReference type="EMBL" id="KAG7177299.1"/>
    </source>
</evidence>